<dbReference type="PRINTS" id="PR00956">
    <property type="entry name" value="FLGMOTORFLIN"/>
</dbReference>
<sequence length="274" mass="26988">MTSLSSSTPGTGTTASTHAEAAAATAGAAACALLPLEPGSVPVPVAVSTVPGVPTTAVPADHVAVTARWTGAGDGLVALLLSPDALLALSGGESPDAAALVPALEAAASALGPCVLGPAETTSAPGLLEQLLAEGADAALVRLGADGDPAATVHLAVVARATAPTTAHVPGQRTPAGAGAGAATRSATGRGIEMLRGVHMEVTAEIGRTRMTVQELLELAAGSVVELDRPIGSPADLLVNGRLFARGEVVVVDEEFALRITEIVEPDDDVHRTA</sequence>
<evidence type="ECO:0000256" key="1">
    <source>
        <dbReference type="ARBA" id="ARBA00004413"/>
    </source>
</evidence>
<gene>
    <name evidence="9" type="primary">fliN</name>
    <name evidence="9" type="ORF">ACFPJ6_11995</name>
</gene>
<dbReference type="SUPFAM" id="SSF101801">
    <property type="entry name" value="Surface presentation of antigens (SPOA)"/>
    <property type="match status" value="1"/>
</dbReference>
<evidence type="ECO:0000256" key="6">
    <source>
        <dbReference type="ARBA" id="ARBA00023136"/>
    </source>
</evidence>
<dbReference type="InterPro" id="IPR012826">
    <property type="entry name" value="FliN"/>
</dbReference>
<dbReference type="EMBL" id="JBHSLD010000009">
    <property type="protein sequence ID" value="MFC5381516.1"/>
    <property type="molecule type" value="Genomic_DNA"/>
</dbReference>
<evidence type="ECO:0000313" key="10">
    <source>
        <dbReference type="Proteomes" id="UP001596122"/>
    </source>
</evidence>
<feature type="region of interest" description="Disordered" evidence="7">
    <location>
        <begin position="166"/>
        <end position="185"/>
    </location>
</feature>
<evidence type="ECO:0000256" key="4">
    <source>
        <dbReference type="ARBA" id="ARBA00022500"/>
    </source>
</evidence>
<dbReference type="InterPro" id="IPR001172">
    <property type="entry name" value="FliN_T3SS_HrcQb"/>
</dbReference>
<keyword evidence="10" id="KW-1185">Reference proteome</keyword>
<protein>
    <submittedName>
        <fullName evidence="9">Flagellar motor switch protein FliN</fullName>
    </submittedName>
</protein>
<keyword evidence="6" id="KW-0472">Membrane</keyword>
<reference evidence="10" key="1">
    <citation type="journal article" date="2019" name="Int. J. Syst. Evol. Microbiol.">
        <title>The Global Catalogue of Microorganisms (GCM) 10K type strain sequencing project: providing services to taxonomists for standard genome sequencing and annotation.</title>
        <authorList>
            <consortium name="The Broad Institute Genomics Platform"/>
            <consortium name="The Broad Institute Genome Sequencing Center for Infectious Disease"/>
            <person name="Wu L."/>
            <person name="Ma J."/>
        </authorList>
    </citation>
    <scope>NUCLEOTIDE SEQUENCE [LARGE SCALE GENOMIC DNA]</scope>
    <source>
        <strain evidence="10">CCUG 43114</strain>
    </source>
</reference>
<keyword evidence="3" id="KW-1003">Cell membrane</keyword>
<keyword evidence="9" id="KW-0969">Cilium</keyword>
<proteinExistence type="inferred from homology"/>
<keyword evidence="9" id="KW-0966">Cell projection</keyword>
<dbReference type="Pfam" id="PF01052">
    <property type="entry name" value="FliMN_C"/>
    <property type="match status" value="1"/>
</dbReference>
<dbReference type="Gene3D" id="2.30.330.10">
    <property type="entry name" value="SpoA-like"/>
    <property type="match status" value="1"/>
</dbReference>
<dbReference type="RefSeq" id="WP_340269405.1">
    <property type="nucleotide sequence ID" value="NZ_JBBEOG010000004.1"/>
</dbReference>
<accession>A0ABW0GTI2</accession>
<evidence type="ECO:0000313" key="9">
    <source>
        <dbReference type="EMBL" id="MFC5381516.1"/>
    </source>
</evidence>
<dbReference type="Proteomes" id="UP001596122">
    <property type="component" value="Unassembled WGS sequence"/>
</dbReference>
<dbReference type="InterPro" id="IPR051469">
    <property type="entry name" value="FliN/MopA/SpaO"/>
</dbReference>
<dbReference type="PANTHER" id="PTHR43484">
    <property type="match status" value="1"/>
</dbReference>
<feature type="domain" description="Flagellar motor switch protein FliN-like C-terminal" evidence="8">
    <location>
        <begin position="194"/>
        <end position="264"/>
    </location>
</feature>
<evidence type="ECO:0000259" key="8">
    <source>
        <dbReference type="Pfam" id="PF01052"/>
    </source>
</evidence>
<keyword evidence="4" id="KW-0145">Chemotaxis</keyword>
<dbReference type="InterPro" id="IPR036429">
    <property type="entry name" value="SpoA-like_sf"/>
</dbReference>
<keyword evidence="9" id="KW-0282">Flagellum</keyword>
<organism evidence="9 10">
    <name type="scientific">Aquipuribacter nitratireducens</name>
    <dbReference type="NCBI Taxonomy" id="650104"/>
    <lineage>
        <taxon>Bacteria</taxon>
        <taxon>Bacillati</taxon>
        <taxon>Actinomycetota</taxon>
        <taxon>Actinomycetes</taxon>
        <taxon>Micrococcales</taxon>
        <taxon>Intrasporangiaceae</taxon>
        <taxon>Aquipuribacter</taxon>
    </lineage>
</organism>
<comment type="similarity">
    <text evidence="2">Belongs to the FliN/MopA/SpaO family.</text>
</comment>
<dbReference type="InterPro" id="IPR001543">
    <property type="entry name" value="FliN-like_C"/>
</dbReference>
<dbReference type="PANTHER" id="PTHR43484:SF1">
    <property type="entry name" value="FLAGELLAR MOTOR SWITCH PROTEIN FLIN"/>
    <property type="match status" value="1"/>
</dbReference>
<comment type="caution">
    <text evidence="9">The sequence shown here is derived from an EMBL/GenBank/DDBJ whole genome shotgun (WGS) entry which is preliminary data.</text>
</comment>
<comment type="subcellular location">
    <subcellularLocation>
        <location evidence="1">Cell membrane</location>
        <topology evidence="1">Peripheral membrane protein</topology>
        <orientation evidence="1">Cytoplasmic side</orientation>
    </subcellularLocation>
</comment>
<name>A0ABW0GTI2_9MICO</name>
<evidence type="ECO:0000256" key="3">
    <source>
        <dbReference type="ARBA" id="ARBA00022475"/>
    </source>
</evidence>
<keyword evidence="5" id="KW-0283">Flagellar rotation</keyword>
<dbReference type="NCBIfam" id="TIGR02480">
    <property type="entry name" value="fliN"/>
    <property type="match status" value="1"/>
</dbReference>
<evidence type="ECO:0000256" key="5">
    <source>
        <dbReference type="ARBA" id="ARBA00022779"/>
    </source>
</evidence>
<evidence type="ECO:0000256" key="7">
    <source>
        <dbReference type="SAM" id="MobiDB-lite"/>
    </source>
</evidence>
<evidence type="ECO:0000256" key="2">
    <source>
        <dbReference type="ARBA" id="ARBA00009226"/>
    </source>
</evidence>